<evidence type="ECO:0000256" key="1">
    <source>
        <dbReference type="SAM" id="MobiDB-lite"/>
    </source>
</evidence>
<protein>
    <submittedName>
        <fullName evidence="2">Uncharacterized protein</fullName>
    </submittedName>
</protein>
<evidence type="ECO:0000313" key="3">
    <source>
        <dbReference type="Proteomes" id="UP000064967"/>
    </source>
</evidence>
<dbReference type="STRING" id="1391654.AKJ09_04710"/>
<dbReference type="EMBL" id="CP012333">
    <property type="protein sequence ID" value="AKU98046.1"/>
    <property type="molecule type" value="Genomic_DNA"/>
</dbReference>
<organism evidence="2 3">
    <name type="scientific">Labilithrix luteola</name>
    <dbReference type="NCBI Taxonomy" id="1391654"/>
    <lineage>
        <taxon>Bacteria</taxon>
        <taxon>Pseudomonadati</taxon>
        <taxon>Myxococcota</taxon>
        <taxon>Polyangia</taxon>
        <taxon>Polyangiales</taxon>
        <taxon>Labilitrichaceae</taxon>
        <taxon>Labilithrix</taxon>
    </lineage>
</organism>
<keyword evidence="3" id="KW-1185">Reference proteome</keyword>
<gene>
    <name evidence="2" type="ORF">AKJ09_04710</name>
</gene>
<proteinExistence type="predicted"/>
<reference evidence="2 3" key="1">
    <citation type="submission" date="2015-08" db="EMBL/GenBank/DDBJ databases">
        <authorList>
            <person name="Babu N.S."/>
            <person name="Beckwith C.J."/>
            <person name="Beseler K.G."/>
            <person name="Brison A."/>
            <person name="Carone J.V."/>
            <person name="Caskin T.P."/>
            <person name="Diamond M."/>
            <person name="Durham M.E."/>
            <person name="Foxe J.M."/>
            <person name="Go M."/>
            <person name="Henderson B.A."/>
            <person name="Jones I.B."/>
            <person name="McGettigan J.A."/>
            <person name="Micheletti S.J."/>
            <person name="Nasrallah M.E."/>
            <person name="Ortiz D."/>
            <person name="Piller C.R."/>
            <person name="Privatt S.R."/>
            <person name="Schneider S.L."/>
            <person name="Sharp S."/>
            <person name="Smith T.C."/>
            <person name="Stanton J.D."/>
            <person name="Ullery H.E."/>
            <person name="Wilson R.J."/>
            <person name="Serrano M.G."/>
            <person name="Buck G."/>
            <person name="Lee V."/>
            <person name="Wang Y."/>
            <person name="Carvalho R."/>
            <person name="Voegtly L."/>
            <person name="Shi R."/>
            <person name="Duckworth R."/>
            <person name="Johnson A."/>
            <person name="Loviza R."/>
            <person name="Walstead R."/>
            <person name="Shah Z."/>
            <person name="Kiflezghi M."/>
            <person name="Wade K."/>
            <person name="Ball S.L."/>
            <person name="Bradley K.W."/>
            <person name="Asai D.J."/>
            <person name="Bowman C.A."/>
            <person name="Russell D.A."/>
            <person name="Pope W.H."/>
            <person name="Jacobs-Sera D."/>
            <person name="Hendrix R.W."/>
            <person name="Hatfull G.F."/>
        </authorList>
    </citation>
    <scope>NUCLEOTIDE SEQUENCE [LARGE SCALE GENOMIC DNA]</scope>
    <source>
        <strain evidence="2 3">DSM 27648</strain>
    </source>
</reference>
<dbReference type="KEGG" id="llu:AKJ09_04710"/>
<accession>A0A0K1PXD2</accession>
<evidence type="ECO:0000313" key="2">
    <source>
        <dbReference type="EMBL" id="AKU98046.1"/>
    </source>
</evidence>
<dbReference type="RefSeq" id="WP_169927725.1">
    <property type="nucleotide sequence ID" value="NZ_CP012333.1"/>
</dbReference>
<dbReference type="Proteomes" id="UP000064967">
    <property type="component" value="Chromosome"/>
</dbReference>
<sequence>MRAEKSPRPASLVALDVAANFVTAANSSTGHATGDLATEERAPRAARVTPRRSRCYCPPP</sequence>
<feature type="region of interest" description="Disordered" evidence="1">
    <location>
        <begin position="26"/>
        <end position="60"/>
    </location>
</feature>
<name>A0A0K1PXD2_9BACT</name>
<dbReference type="AlphaFoldDB" id="A0A0K1PXD2"/>